<sequence length="366" mass="40938">MDGDIKNGPISDKFAILSVSLSDMVRNIRILLILTVCGMLWACGDDDRFRVEGVVDGLGTRGLQLMYESGNGLHTETIQAIDGKFSAEGASKDYTLAHLTTTDGRLIARMLVRNGQTLKCVFDVDNPYNIQVKGNKPTEEWAKFLRENHEQLRSSDHAGANRLILDYVDSHKGDIQSAALMLTQYYAVDGESRADSIFALISPEARPDALVSAYRRMVSRLNTAAIEEKVRSFNLYSAQGKHENFYPGRASYSMLYFSGAPGERRDMVTPVMHRLVDSLPKRRIRVVEISMAPDTAVWKRNWRADTTAWAQVWVPGGPANPTFAPLDIPRLPYWILCDSLGVQVYRGSDISAAVDSLRRRIHARNI</sequence>
<name>A0A1B1SBY7_9BACT</name>
<accession>A0A1Z2XGP7</accession>
<evidence type="ECO:0000313" key="2">
    <source>
        <dbReference type="Proteomes" id="UP000186351"/>
    </source>
</evidence>
<dbReference type="STRING" id="1796646.A4V02_11555"/>
<dbReference type="Proteomes" id="UP000186351">
    <property type="component" value="Chromosome"/>
</dbReference>
<accession>A0A1B1SBY7</accession>
<reference evidence="2" key="1">
    <citation type="submission" date="2016-04" db="EMBL/GenBank/DDBJ databases">
        <title>Complete Genome Sequences of Twelve Strains of a Stable Defined Moderately Diverse Mouse Microbiota 2 (sDMDMm2).</title>
        <authorList>
            <person name="Uchimura Y."/>
            <person name="Wyss M."/>
            <person name="Brugiroux S."/>
            <person name="Limenitakis J.P."/>
            <person name="Stecher B."/>
            <person name="McCoy K.D."/>
            <person name="Macpherson A.J."/>
        </authorList>
    </citation>
    <scope>NUCLEOTIDE SEQUENCE [LARGE SCALE GENOMIC DNA]</scope>
    <source>
        <strain evidence="2">YL27</strain>
    </source>
</reference>
<evidence type="ECO:0008006" key="3">
    <source>
        <dbReference type="Google" id="ProtNLM"/>
    </source>
</evidence>
<organism evidence="1 2">
    <name type="scientific">Muribaculum intestinale</name>
    <dbReference type="NCBI Taxonomy" id="1796646"/>
    <lineage>
        <taxon>Bacteria</taxon>
        <taxon>Pseudomonadati</taxon>
        <taxon>Bacteroidota</taxon>
        <taxon>Bacteroidia</taxon>
        <taxon>Bacteroidales</taxon>
        <taxon>Muribaculaceae</taxon>
        <taxon>Muribaculum</taxon>
    </lineage>
</organism>
<proteinExistence type="predicted"/>
<dbReference type="KEGG" id="pary:A4V02_11555"/>
<keyword evidence="2" id="KW-1185">Reference proteome</keyword>
<gene>
    <name evidence="1" type="ORF">A4V02_11555</name>
</gene>
<evidence type="ECO:0000313" key="1">
    <source>
        <dbReference type="EMBL" id="ANU64288.1"/>
    </source>
</evidence>
<dbReference type="EMBL" id="CP015402">
    <property type="protein sequence ID" value="ANU64288.1"/>
    <property type="molecule type" value="Genomic_DNA"/>
</dbReference>
<protein>
    <recommendedName>
        <fullName evidence="3">DUF4369 domain-containing protein</fullName>
    </recommendedName>
</protein>
<dbReference type="AlphaFoldDB" id="A0A1B1SBY7"/>